<dbReference type="SMART" id="SM01321">
    <property type="entry name" value="Y1_Tnp"/>
    <property type="match status" value="1"/>
</dbReference>
<dbReference type="Proteomes" id="UP000666369">
    <property type="component" value="Unassembled WGS sequence"/>
</dbReference>
<dbReference type="RefSeq" id="WP_166101142.1">
    <property type="nucleotide sequence ID" value="NZ_JAADJT010000003.1"/>
</dbReference>
<reference evidence="2 3" key="1">
    <citation type="submission" date="2020-01" db="EMBL/GenBank/DDBJ databases">
        <authorList>
            <person name="Lee S.D."/>
        </authorList>
    </citation>
    <scope>NUCLEOTIDE SEQUENCE [LARGE SCALE GENOMIC DNA]</scope>
    <source>
        <strain evidence="2 3">SAP-35</strain>
    </source>
</reference>
<dbReference type="EMBL" id="JAADJT010000003">
    <property type="protein sequence ID" value="NGZ84332.1"/>
    <property type="molecule type" value="Genomic_DNA"/>
</dbReference>
<dbReference type="PANTHER" id="PTHR34322:SF2">
    <property type="entry name" value="TRANSPOSASE IS200-LIKE DOMAIN-CONTAINING PROTEIN"/>
    <property type="match status" value="1"/>
</dbReference>
<comment type="caution">
    <text evidence="2">The sequence shown here is derived from an EMBL/GenBank/DDBJ whole genome shotgun (WGS) entry which is preliminary data.</text>
</comment>
<dbReference type="PANTHER" id="PTHR34322">
    <property type="entry name" value="TRANSPOSASE, Y1_TNP DOMAIN-CONTAINING"/>
    <property type="match status" value="1"/>
</dbReference>
<dbReference type="Gene3D" id="3.30.70.1290">
    <property type="entry name" value="Transposase IS200-like"/>
    <property type="match status" value="1"/>
</dbReference>
<keyword evidence="3" id="KW-1185">Reference proteome</keyword>
<protein>
    <submittedName>
        <fullName evidence="2">Transposase</fullName>
    </submittedName>
</protein>
<name>A0ABX0FIE5_9BURK</name>
<proteinExistence type="predicted"/>
<dbReference type="SUPFAM" id="SSF143422">
    <property type="entry name" value="Transposase IS200-like"/>
    <property type="match status" value="1"/>
</dbReference>
<dbReference type="InterPro" id="IPR002686">
    <property type="entry name" value="Transposase_17"/>
</dbReference>
<evidence type="ECO:0000259" key="1">
    <source>
        <dbReference type="SMART" id="SM01321"/>
    </source>
</evidence>
<evidence type="ECO:0000313" key="3">
    <source>
        <dbReference type="Proteomes" id="UP000666369"/>
    </source>
</evidence>
<evidence type="ECO:0000313" key="2">
    <source>
        <dbReference type="EMBL" id="NGZ84332.1"/>
    </source>
</evidence>
<sequence length="215" mass="24466">MPRASRALLSAVPLHVIQRGHDRQPCFFVDHDFHAYREWLHEQALSVQCSVHAYVLMSNHVHLLLSVPDAPRLAAMMKGVAQAYAQYLNARQRTTGTVWDGRYKSCLVQTEGYFLMCQRYIELNPVRAGMVRFPGNYKWSSYRANAEGRHDALVAPHAMYQRLGRDASERRQAYLRLFQEAFTPIQIEQIRAAGNRGGVLGDKQFIASAKPAPQP</sequence>
<reference evidence="3" key="2">
    <citation type="submission" date="2023-07" db="EMBL/GenBank/DDBJ databases">
        <title>Duganella aceri sp. nov., isolated from tree sap.</title>
        <authorList>
            <person name="Kim I.S."/>
        </authorList>
    </citation>
    <scope>NUCLEOTIDE SEQUENCE [LARGE SCALE GENOMIC DNA]</scope>
    <source>
        <strain evidence="3">SAP-35</strain>
    </source>
</reference>
<feature type="domain" description="Transposase IS200-like" evidence="1">
    <location>
        <begin position="9"/>
        <end position="124"/>
    </location>
</feature>
<gene>
    <name evidence="2" type="ORF">GW587_08685</name>
</gene>
<accession>A0ABX0FIE5</accession>
<organism evidence="2 3">
    <name type="scientific">Duganella aceris</name>
    <dbReference type="NCBI Taxonomy" id="2703883"/>
    <lineage>
        <taxon>Bacteria</taxon>
        <taxon>Pseudomonadati</taxon>
        <taxon>Pseudomonadota</taxon>
        <taxon>Betaproteobacteria</taxon>
        <taxon>Burkholderiales</taxon>
        <taxon>Oxalobacteraceae</taxon>
        <taxon>Telluria group</taxon>
        <taxon>Duganella</taxon>
    </lineage>
</organism>
<dbReference type="Pfam" id="PF01797">
    <property type="entry name" value="Y1_Tnp"/>
    <property type="match status" value="1"/>
</dbReference>
<dbReference type="InterPro" id="IPR036515">
    <property type="entry name" value="Transposase_17_sf"/>
</dbReference>